<evidence type="ECO:0000256" key="7">
    <source>
        <dbReference type="ARBA" id="ARBA00023098"/>
    </source>
</evidence>
<dbReference type="EMBL" id="VLTM01000068">
    <property type="protein sequence ID" value="KAA0158377.1"/>
    <property type="molecule type" value="Genomic_DNA"/>
</dbReference>
<accession>A0A5A8D121</accession>
<keyword evidence="3" id="KW-0812">Transmembrane</keyword>
<evidence type="ECO:0000256" key="2">
    <source>
        <dbReference type="ARBA" id="ARBA00006484"/>
    </source>
</evidence>
<evidence type="ECO:0000256" key="9">
    <source>
        <dbReference type="ARBA" id="ARBA00059620"/>
    </source>
</evidence>
<evidence type="ECO:0000256" key="10">
    <source>
        <dbReference type="ARBA" id="ARBA00068717"/>
    </source>
</evidence>
<dbReference type="SMART" id="SM00822">
    <property type="entry name" value="PKS_KR"/>
    <property type="match status" value="1"/>
</dbReference>
<feature type="domain" description="Ketoreductase" evidence="13">
    <location>
        <begin position="53"/>
        <end position="236"/>
    </location>
</feature>
<evidence type="ECO:0000256" key="1">
    <source>
        <dbReference type="ARBA" id="ARBA00004141"/>
    </source>
</evidence>
<dbReference type="Proteomes" id="UP000323011">
    <property type="component" value="Unassembled WGS sequence"/>
</dbReference>
<evidence type="ECO:0000256" key="4">
    <source>
        <dbReference type="ARBA" id="ARBA00022857"/>
    </source>
</evidence>
<evidence type="ECO:0000256" key="3">
    <source>
        <dbReference type="ARBA" id="ARBA00022692"/>
    </source>
</evidence>
<name>A0A5A8D121_CAFRO</name>
<dbReference type="InterPro" id="IPR036291">
    <property type="entry name" value="NAD(P)-bd_dom_sf"/>
</dbReference>
<organism evidence="15 19">
    <name type="scientific">Cafeteria roenbergensis</name>
    <name type="common">Marine flagellate</name>
    <dbReference type="NCBI Taxonomy" id="33653"/>
    <lineage>
        <taxon>Eukaryota</taxon>
        <taxon>Sar</taxon>
        <taxon>Stramenopiles</taxon>
        <taxon>Bigyra</taxon>
        <taxon>Opalozoa</taxon>
        <taxon>Bicosoecida</taxon>
        <taxon>Cafeteriaceae</taxon>
        <taxon>Cafeteria</taxon>
    </lineage>
</organism>
<dbReference type="EMBL" id="VLTL01000041">
    <property type="protein sequence ID" value="KAA0166163.1"/>
    <property type="molecule type" value="Genomic_DNA"/>
</dbReference>
<evidence type="ECO:0000313" key="14">
    <source>
        <dbReference type="EMBL" id="KAA0157450.1"/>
    </source>
</evidence>
<dbReference type="FunFam" id="3.40.50.720:FF:000131">
    <property type="entry name" value="Short-chain dehydrogenase/reductase 3"/>
    <property type="match status" value="1"/>
</dbReference>
<comment type="caution">
    <text evidence="15">The sequence shown here is derived from an EMBL/GenBank/DDBJ whole genome shotgun (WGS) entry which is preliminary data.</text>
</comment>
<dbReference type="Proteomes" id="UP000325113">
    <property type="component" value="Unassembled WGS sequence"/>
</dbReference>
<dbReference type="SUPFAM" id="SSF51735">
    <property type="entry name" value="NAD(P)-binding Rossmann-fold domains"/>
    <property type="match status" value="1"/>
</dbReference>
<dbReference type="AlphaFoldDB" id="A0A5A8D121"/>
<dbReference type="PANTHER" id="PTHR24322">
    <property type="entry name" value="PKSB"/>
    <property type="match status" value="1"/>
</dbReference>
<evidence type="ECO:0000313" key="18">
    <source>
        <dbReference type="Proteomes" id="UP000324907"/>
    </source>
</evidence>
<evidence type="ECO:0000256" key="11">
    <source>
        <dbReference type="ARBA" id="ARBA00082544"/>
    </source>
</evidence>
<dbReference type="GO" id="GO:0016020">
    <property type="term" value="C:membrane"/>
    <property type="evidence" value="ECO:0007669"/>
    <property type="project" value="UniProtKB-SubCell"/>
</dbReference>
<sequence>MEGALSFAVETAQNAFKAAKEAPTWAKAALAAAALMALREAYLSATEKSVEGEVCLITGAGSGIGRMLAKSMAAGGAKVALLDINEAAAKEAAAEIAASGGHAFAARCDVTSHEDVAVAVAAAREALGSDITILVNNAGVVSGKPLLETSDRAIKRTFDVNVIAHYWTLKECLPSMVRNNHGHVVTVASAAGWVGIPRQCDYSASKWAANGLAEALRMELRHMGATGVSTTCVCPFYIDTGMFEGVRGSWLPTLPILKPDYVVASMMTAIRRRTPVLNMPAMVNLTPLMRAGLPVAAFDWCCDFLGITKSMDDFAGRSIDAPGSS</sequence>
<protein>
    <recommendedName>
        <fullName evidence="10">Short-chain dehydrogenase/reductase 3</fullName>
    </recommendedName>
    <alternativeName>
        <fullName evidence="11">Retinal short-chain dehydrogenase/reductase 1</fullName>
    </alternativeName>
</protein>
<comment type="subcellular location">
    <subcellularLocation>
        <location evidence="1">Membrane</location>
        <topology evidence="1">Multi-pass membrane protein</topology>
    </subcellularLocation>
</comment>
<dbReference type="PRINTS" id="PR00081">
    <property type="entry name" value="GDHRDH"/>
</dbReference>
<evidence type="ECO:0000313" key="15">
    <source>
        <dbReference type="EMBL" id="KAA0158377.1"/>
    </source>
</evidence>
<reference evidence="17 18" key="1">
    <citation type="submission" date="2019-07" db="EMBL/GenBank/DDBJ databases">
        <title>Genomes of Cafeteria roenbergensis.</title>
        <authorList>
            <person name="Fischer M.G."/>
            <person name="Hackl T."/>
            <person name="Roman M."/>
        </authorList>
    </citation>
    <scope>NUCLEOTIDE SEQUENCE [LARGE SCALE GENOMIC DNA]</scope>
    <source>
        <strain evidence="14 17">BVI</strain>
        <strain evidence="15 19">Cflag</strain>
        <strain evidence="16 18">RCC970-E3</strain>
    </source>
</reference>
<evidence type="ECO:0000256" key="12">
    <source>
        <dbReference type="RuleBase" id="RU000363"/>
    </source>
</evidence>
<keyword evidence="4" id="KW-0521">NADP</keyword>
<gene>
    <name evidence="16" type="ORF">FNF28_03211</name>
    <name evidence="14" type="ORF">FNF29_00026</name>
    <name evidence="15" type="ORF">FNF31_05447</name>
</gene>
<dbReference type="InterPro" id="IPR002347">
    <property type="entry name" value="SDR_fam"/>
</dbReference>
<evidence type="ECO:0000259" key="13">
    <source>
        <dbReference type="SMART" id="SM00822"/>
    </source>
</evidence>
<evidence type="ECO:0000256" key="6">
    <source>
        <dbReference type="ARBA" id="ARBA00023002"/>
    </source>
</evidence>
<evidence type="ECO:0000313" key="19">
    <source>
        <dbReference type="Proteomes" id="UP000325113"/>
    </source>
</evidence>
<dbReference type="Pfam" id="PF00106">
    <property type="entry name" value="adh_short"/>
    <property type="match status" value="1"/>
</dbReference>
<dbReference type="PROSITE" id="PS00061">
    <property type="entry name" value="ADH_SHORT"/>
    <property type="match status" value="1"/>
</dbReference>
<dbReference type="CDD" id="cd05339">
    <property type="entry name" value="17beta-HSDXI-like_SDR_c"/>
    <property type="match status" value="1"/>
</dbReference>
<dbReference type="InterPro" id="IPR057326">
    <property type="entry name" value="KR_dom"/>
</dbReference>
<evidence type="ECO:0000313" key="17">
    <source>
        <dbReference type="Proteomes" id="UP000323011"/>
    </source>
</evidence>
<dbReference type="EMBL" id="VLTN01000001">
    <property type="protein sequence ID" value="KAA0157450.1"/>
    <property type="molecule type" value="Genomic_DNA"/>
</dbReference>
<dbReference type="InterPro" id="IPR020904">
    <property type="entry name" value="Sc_DH/Rdtase_CS"/>
</dbReference>
<evidence type="ECO:0000256" key="5">
    <source>
        <dbReference type="ARBA" id="ARBA00022989"/>
    </source>
</evidence>
<evidence type="ECO:0000313" key="16">
    <source>
        <dbReference type="EMBL" id="KAA0166163.1"/>
    </source>
</evidence>
<keyword evidence="17" id="KW-1185">Reference proteome</keyword>
<evidence type="ECO:0000256" key="8">
    <source>
        <dbReference type="ARBA" id="ARBA00023136"/>
    </source>
</evidence>
<dbReference type="Gene3D" id="3.40.50.720">
    <property type="entry name" value="NAD(P)-binding Rossmann-like Domain"/>
    <property type="match status" value="1"/>
</dbReference>
<keyword evidence="6" id="KW-0560">Oxidoreductase</keyword>
<keyword evidence="5" id="KW-1133">Transmembrane helix</keyword>
<keyword evidence="8" id="KW-0472">Membrane</keyword>
<dbReference type="OMA" id="RTPMIKM"/>
<comment type="similarity">
    <text evidence="2 12">Belongs to the short-chain dehydrogenases/reductases (SDR) family.</text>
</comment>
<proteinExistence type="inferred from homology"/>
<dbReference type="GO" id="GO:0052650">
    <property type="term" value="F:all-trans-retinol dehydrogenase (NADP+) activity"/>
    <property type="evidence" value="ECO:0007669"/>
    <property type="project" value="UniProtKB-ARBA"/>
</dbReference>
<dbReference type="PRINTS" id="PR00080">
    <property type="entry name" value="SDRFAMILY"/>
</dbReference>
<dbReference type="Proteomes" id="UP000324907">
    <property type="component" value="Unassembled WGS sequence"/>
</dbReference>
<dbReference type="PANTHER" id="PTHR24322:SF736">
    <property type="entry name" value="RETINOL DEHYDROGENASE 10"/>
    <property type="match status" value="1"/>
</dbReference>
<comment type="function">
    <text evidence="9">Catalyzes the reduction of all-trans-retinal to all-trans-retinol in the presence of NADPH.</text>
</comment>
<keyword evidence="7" id="KW-0443">Lipid metabolism</keyword>